<feature type="compositionally biased region" description="Low complexity" evidence="3">
    <location>
        <begin position="460"/>
        <end position="509"/>
    </location>
</feature>
<feature type="compositionally biased region" description="Low complexity" evidence="3">
    <location>
        <begin position="156"/>
        <end position="167"/>
    </location>
</feature>
<dbReference type="PANTHER" id="PTHR17537">
    <property type="entry name" value="TRANSDUCER OF ERBB2 TOB"/>
    <property type="match status" value="1"/>
</dbReference>
<dbReference type="OrthoDB" id="19928at2759"/>
<sequence length="590" mass="62394">MHVEVSVALNFVISYLYNKLPRRRVDMFGHELEKRMKVKFNGHWYPDKPTKGSAYRCIRVNGEKVDSDIEKAAFESGLDIGEIKSYLPADLTLWIDPSEVSYRITEKGSIKILYSDKKDDDTVDNIDREVQAVSKSFNPEAQCFKPIDSLSSSLSSLSLSPSSPTSPAGWSNTTSPSGALFSSSTMTGTVSVPAGNQNHVTVASSNTCSSSAQSSGIVNTVIAVPVPTTGASSALLAPSHSSTGGVTNSNNVVTATTAQGTSATSPTVSSSVVNASNGAAPASGSGSAAPAVVTQSTSFLNKPSHTSPQFTASTFAQTKFGSTKLKSQVKRPTRLSPIEFRNYFRQRAAGSSLQSSPVTPTGGNLIGAGNAVPVSAVGVPSTVGNPAVRVGVGFGHPTTVVNTVPSPSAAGTRPRSLSPRDPRLEFLFDHHHHQQHTHHRYIQTMNGQKAIIGTNSSLLPQQVSPQSQQQLSQSFLQAQQQIPSPQPQAQQQQQAAQQHQQAPLPSPSSTGMTLRDFYQSNPGPASPFNASGPVPTAAAPTNLTFTDFLPNAMSNPNNIQSDNQKSFIEALSNLGTAAYSNQFHHLLVAN</sequence>
<organism evidence="5 6">
    <name type="scientific">Acanthosepion pharaonis</name>
    <name type="common">Pharaoh cuttlefish</name>
    <name type="synonym">Sepia pharaonis</name>
    <dbReference type="NCBI Taxonomy" id="158019"/>
    <lineage>
        <taxon>Eukaryota</taxon>
        <taxon>Metazoa</taxon>
        <taxon>Spiralia</taxon>
        <taxon>Lophotrochozoa</taxon>
        <taxon>Mollusca</taxon>
        <taxon>Cephalopoda</taxon>
        <taxon>Coleoidea</taxon>
        <taxon>Decapodiformes</taxon>
        <taxon>Sepiida</taxon>
        <taxon>Sepiina</taxon>
        <taxon>Sepiidae</taxon>
        <taxon>Acanthosepion</taxon>
    </lineage>
</organism>
<dbReference type="GO" id="GO:0005737">
    <property type="term" value="C:cytoplasm"/>
    <property type="evidence" value="ECO:0007669"/>
    <property type="project" value="TreeGrafter"/>
</dbReference>
<name>A0A812AKV0_ACAPH</name>
<dbReference type="AlphaFoldDB" id="A0A812AKV0"/>
<dbReference type="GO" id="GO:0003714">
    <property type="term" value="F:transcription corepressor activity"/>
    <property type="evidence" value="ECO:0007669"/>
    <property type="project" value="TreeGrafter"/>
</dbReference>
<dbReference type="InterPro" id="IPR002087">
    <property type="entry name" value="Anti_prolifrtn"/>
</dbReference>
<dbReference type="SUPFAM" id="SSF160696">
    <property type="entry name" value="BTG domain-like"/>
    <property type="match status" value="1"/>
</dbReference>
<feature type="region of interest" description="Disordered" evidence="3">
    <location>
        <begin position="460"/>
        <end position="535"/>
    </location>
</feature>
<keyword evidence="6" id="KW-1185">Reference proteome</keyword>
<evidence type="ECO:0000256" key="3">
    <source>
        <dbReference type="SAM" id="MobiDB-lite"/>
    </source>
</evidence>
<feature type="domain" description="Anti-proliferative protein" evidence="4">
    <location>
        <begin position="1"/>
        <end position="107"/>
    </location>
</feature>
<dbReference type="EMBL" id="CAHIKZ030000026">
    <property type="protein sequence ID" value="CAE1141830.1"/>
    <property type="molecule type" value="Genomic_DNA"/>
</dbReference>
<dbReference type="InterPro" id="IPR015676">
    <property type="entry name" value="Tob1/2"/>
</dbReference>
<accession>A0A812AKV0</accession>
<dbReference type="InterPro" id="IPR036054">
    <property type="entry name" value="BTG-like_sf"/>
</dbReference>
<evidence type="ECO:0000259" key="4">
    <source>
        <dbReference type="SMART" id="SM00099"/>
    </source>
</evidence>
<evidence type="ECO:0000256" key="2">
    <source>
        <dbReference type="ARBA" id="ARBA00022553"/>
    </source>
</evidence>
<dbReference type="Pfam" id="PF07742">
    <property type="entry name" value="BTG"/>
    <property type="match status" value="1"/>
</dbReference>
<dbReference type="Gene3D" id="3.90.640.90">
    <property type="entry name" value="Anti-proliferative protein, N-terminal domain"/>
    <property type="match status" value="1"/>
</dbReference>
<evidence type="ECO:0000313" key="5">
    <source>
        <dbReference type="EMBL" id="CAE1141830.1"/>
    </source>
</evidence>
<dbReference type="PRINTS" id="PR00310">
    <property type="entry name" value="ANTIPRLFBTG1"/>
</dbReference>
<feature type="region of interest" description="Disordered" evidence="3">
    <location>
        <begin position="156"/>
        <end position="175"/>
    </location>
</feature>
<evidence type="ECO:0000313" key="6">
    <source>
        <dbReference type="Proteomes" id="UP000597762"/>
    </source>
</evidence>
<protein>
    <submittedName>
        <fullName evidence="5">TOB</fullName>
    </submittedName>
</protein>
<dbReference type="Proteomes" id="UP000597762">
    <property type="component" value="Unassembled WGS sequence"/>
</dbReference>
<proteinExistence type="inferred from homology"/>
<dbReference type="GO" id="GO:0005634">
    <property type="term" value="C:nucleus"/>
    <property type="evidence" value="ECO:0007669"/>
    <property type="project" value="TreeGrafter"/>
</dbReference>
<keyword evidence="2" id="KW-0597">Phosphoprotein</keyword>
<comment type="similarity">
    <text evidence="1">Belongs to the BTG family.</text>
</comment>
<dbReference type="SMART" id="SM00099">
    <property type="entry name" value="btg1"/>
    <property type="match status" value="1"/>
</dbReference>
<dbReference type="PANTHER" id="PTHR17537:SF5">
    <property type="entry name" value="TRANSDUCER OF ERBB2, ISOFORM A"/>
    <property type="match status" value="1"/>
</dbReference>
<gene>
    <name evidence="5" type="ORF">SPHA_959</name>
</gene>
<reference evidence="5" key="1">
    <citation type="submission" date="2021-01" db="EMBL/GenBank/DDBJ databases">
        <authorList>
            <person name="Li R."/>
            <person name="Bekaert M."/>
        </authorList>
    </citation>
    <scope>NUCLEOTIDE SEQUENCE</scope>
    <source>
        <strain evidence="5">Farmed</strain>
    </source>
</reference>
<comment type="caution">
    <text evidence="5">The sequence shown here is derived from an EMBL/GenBank/DDBJ whole genome shotgun (WGS) entry which is preliminary data.</text>
</comment>
<evidence type="ECO:0000256" key="1">
    <source>
        <dbReference type="ARBA" id="ARBA00007989"/>
    </source>
</evidence>